<dbReference type="EMBL" id="CAEZSN010000018">
    <property type="protein sequence ID" value="CAB4536426.1"/>
    <property type="molecule type" value="Genomic_DNA"/>
</dbReference>
<sequence length="79" mass="8445">MSDQEEVQQALSVVRGNPTDGELAMVIAVLNSAINDAESAKARAPKQYRSTWGRNTAILRGSLTPGFGQWSASTRPGLD</sequence>
<accession>A0A6J6BC10</accession>
<dbReference type="InterPro" id="IPR032716">
    <property type="entry name" value="ACC_epsilon"/>
</dbReference>
<organism evidence="1">
    <name type="scientific">freshwater metagenome</name>
    <dbReference type="NCBI Taxonomy" id="449393"/>
    <lineage>
        <taxon>unclassified sequences</taxon>
        <taxon>metagenomes</taxon>
        <taxon>ecological metagenomes</taxon>
    </lineage>
</organism>
<evidence type="ECO:0000313" key="1">
    <source>
        <dbReference type="EMBL" id="CAB4536426.1"/>
    </source>
</evidence>
<dbReference type="AlphaFoldDB" id="A0A6J6BC10"/>
<proteinExistence type="predicted"/>
<dbReference type="GO" id="GO:0003989">
    <property type="term" value="F:acetyl-CoA carboxylase activity"/>
    <property type="evidence" value="ECO:0007669"/>
    <property type="project" value="InterPro"/>
</dbReference>
<protein>
    <submittedName>
        <fullName evidence="1">Unannotated protein</fullName>
    </submittedName>
</protein>
<dbReference type="Pfam" id="PF13822">
    <property type="entry name" value="ACC_epsilon"/>
    <property type="match status" value="1"/>
</dbReference>
<dbReference type="GO" id="GO:0004658">
    <property type="term" value="F:propionyl-CoA carboxylase activity"/>
    <property type="evidence" value="ECO:0007669"/>
    <property type="project" value="InterPro"/>
</dbReference>
<gene>
    <name evidence="1" type="ORF">UFOPK1433_00259</name>
    <name evidence="2" type="ORF">UFOPK1843_00240</name>
</gene>
<reference evidence="1" key="1">
    <citation type="submission" date="2020-05" db="EMBL/GenBank/DDBJ databases">
        <authorList>
            <person name="Chiriac C."/>
            <person name="Salcher M."/>
            <person name="Ghai R."/>
            <person name="Kavagutti S V."/>
        </authorList>
    </citation>
    <scope>NUCLEOTIDE SEQUENCE</scope>
</reference>
<dbReference type="EMBL" id="CAEZUR010000012">
    <property type="protein sequence ID" value="CAB4602332.1"/>
    <property type="molecule type" value="Genomic_DNA"/>
</dbReference>
<evidence type="ECO:0000313" key="2">
    <source>
        <dbReference type="EMBL" id="CAB4602332.1"/>
    </source>
</evidence>
<name>A0A6J6BC10_9ZZZZ</name>